<name>A0A815N6L5_ADIRI</name>
<evidence type="ECO:0000313" key="3">
    <source>
        <dbReference type="Proteomes" id="UP000663828"/>
    </source>
</evidence>
<dbReference type="Proteomes" id="UP000663852">
    <property type="component" value="Unassembled WGS sequence"/>
</dbReference>
<organism evidence="2 4">
    <name type="scientific">Adineta ricciae</name>
    <name type="common">Rotifer</name>
    <dbReference type="NCBI Taxonomy" id="249248"/>
    <lineage>
        <taxon>Eukaryota</taxon>
        <taxon>Metazoa</taxon>
        <taxon>Spiralia</taxon>
        <taxon>Gnathifera</taxon>
        <taxon>Rotifera</taxon>
        <taxon>Eurotatoria</taxon>
        <taxon>Bdelloidea</taxon>
        <taxon>Adinetida</taxon>
        <taxon>Adinetidae</taxon>
        <taxon>Adineta</taxon>
    </lineage>
</organism>
<reference evidence="2" key="1">
    <citation type="submission" date="2021-02" db="EMBL/GenBank/DDBJ databases">
        <authorList>
            <person name="Nowell W R."/>
        </authorList>
    </citation>
    <scope>NUCLEOTIDE SEQUENCE</scope>
</reference>
<proteinExistence type="predicted"/>
<gene>
    <name evidence="2" type="ORF">EDS130_LOCUS37989</name>
    <name evidence="1" type="ORF">XAT740_LOCUS578</name>
</gene>
<evidence type="ECO:0000313" key="1">
    <source>
        <dbReference type="EMBL" id="CAF0753960.1"/>
    </source>
</evidence>
<dbReference type="AlphaFoldDB" id="A0A815N6L5"/>
<protein>
    <submittedName>
        <fullName evidence="2">Uncharacterized protein</fullName>
    </submittedName>
</protein>
<evidence type="ECO:0000313" key="4">
    <source>
        <dbReference type="Proteomes" id="UP000663852"/>
    </source>
</evidence>
<dbReference type="EMBL" id="CAJNOR010000016">
    <property type="protein sequence ID" value="CAF0753960.1"/>
    <property type="molecule type" value="Genomic_DNA"/>
</dbReference>
<keyword evidence="3" id="KW-1185">Reference proteome</keyword>
<dbReference type="EMBL" id="CAJNOJ010000386">
    <property type="protein sequence ID" value="CAF1427888.1"/>
    <property type="molecule type" value="Genomic_DNA"/>
</dbReference>
<dbReference type="Proteomes" id="UP000663828">
    <property type="component" value="Unassembled WGS sequence"/>
</dbReference>
<accession>A0A815N6L5</accession>
<evidence type="ECO:0000313" key="2">
    <source>
        <dbReference type="EMBL" id="CAF1427888.1"/>
    </source>
</evidence>
<sequence length="129" mass="14952">MLTSLNHIEGNNCQQALDCALQLRQTFDQNTLQSAVGSHELMNIAFWYINSNYFGSRCQWQNQRISLTLQFRRDLIIPCSALFQSVIMLIDKDGFIAPYHEQIFHVPIQFNVLFIKIPPLSLLLFRCSS</sequence>
<comment type="caution">
    <text evidence="2">The sequence shown here is derived from an EMBL/GenBank/DDBJ whole genome shotgun (WGS) entry which is preliminary data.</text>
</comment>